<dbReference type="Proteomes" id="UP001211065">
    <property type="component" value="Unassembled WGS sequence"/>
</dbReference>
<sequence>MDGMEKSKCSYILSESPNIADIQGSHGEPAIKTILSKKSKPYICQEILETNLDLKKTHSGVLNEGEPDPILTKINLKFSQKDSNISLDLLNDQELEAWNARRGFLLKNSKQYKKEKVKIANKLHNEELQESLESTTSSMCKLGSMKSNLVFLESLKGDILDLSNLELTENSSPEQSSLLRLNSSLKPSTLSHSLDQKDCKKNYKHSRLNNLIEYEPKVPRIRRVSFSDSILGSTNDVAAEFCMQKSNTGGAFKVKSDHNNSIQFNSHSRSLGSNLKMTALITPCSFESIAVRENTRIAPVEGSLETLEEKRTSVENKAVEARVSASSDASKVVVKNSIGKFISKIFKKKRSNLDFSSDSLDKLQVAC</sequence>
<gene>
    <name evidence="1" type="ORF">HK099_003661</name>
</gene>
<reference evidence="1" key="1">
    <citation type="submission" date="2020-05" db="EMBL/GenBank/DDBJ databases">
        <title>Phylogenomic resolution of chytrid fungi.</title>
        <authorList>
            <person name="Stajich J.E."/>
            <person name="Amses K."/>
            <person name="Simmons R."/>
            <person name="Seto K."/>
            <person name="Myers J."/>
            <person name="Bonds A."/>
            <person name="Quandt C.A."/>
            <person name="Barry K."/>
            <person name="Liu P."/>
            <person name="Grigoriev I."/>
            <person name="Longcore J.E."/>
            <person name="James T.Y."/>
        </authorList>
    </citation>
    <scope>NUCLEOTIDE SEQUENCE</scope>
    <source>
        <strain evidence="1">JEL0476</strain>
    </source>
</reference>
<dbReference type="AlphaFoldDB" id="A0AAD5U3B5"/>
<protein>
    <submittedName>
        <fullName evidence="1">Uncharacterized protein</fullName>
    </submittedName>
</protein>
<keyword evidence="2" id="KW-1185">Reference proteome</keyword>
<evidence type="ECO:0000313" key="2">
    <source>
        <dbReference type="Proteomes" id="UP001211065"/>
    </source>
</evidence>
<comment type="caution">
    <text evidence="1">The sequence shown here is derived from an EMBL/GenBank/DDBJ whole genome shotgun (WGS) entry which is preliminary data.</text>
</comment>
<accession>A0AAD5U3B5</accession>
<organism evidence="1 2">
    <name type="scientific">Clydaea vesicula</name>
    <dbReference type="NCBI Taxonomy" id="447962"/>
    <lineage>
        <taxon>Eukaryota</taxon>
        <taxon>Fungi</taxon>
        <taxon>Fungi incertae sedis</taxon>
        <taxon>Chytridiomycota</taxon>
        <taxon>Chytridiomycota incertae sedis</taxon>
        <taxon>Chytridiomycetes</taxon>
        <taxon>Lobulomycetales</taxon>
        <taxon>Lobulomycetaceae</taxon>
        <taxon>Clydaea</taxon>
    </lineage>
</organism>
<proteinExistence type="predicted"/>
<name>A0AAD5U3B5_9FUNG</name>
<dbReference type="EMBL" id="JADGJW010000241">
    <property type="protein sequence ID" value="KAJ3221253.1"/>
    <property type="molecule type" value="Genomic_DNA"/>
</dbReference>
<evidence type="ECO:0000313" key="1">
    <source>
        <dbReference type="EMBL" id="KAJ3221253.1"/>
    </source>
</evidence>